<gene>
    <name evidence="6" type="ORF">BRE01_63260</name>
</gene>
<dbReference type="InterPro" id="IPR036291">
    <property type="entry name" value="NAD(P)-bd_dom_sf"/>
</dbReference>
<evidence type="ECO:0000259" key="5">
    <source>
        <dbReference type="Pfam" id="PF02737"/>
    </source>
</evidence>
<keyword evidence="7" id="KW-1185">Reference proteome</keyword>
<evidence type="ECO:0000259" key="4">
    <source>
        <dbReference type="Pfam" id="PF00725"/>
    </source>
</evidence>
<dbReference type="InterPro" id="IPR006108">
    <property type="entry name" value="3HC_DH_C"/>
</dbReference>
<comment type="caution">
    <text evidence="6">The sequence shown here is derived from an EMBL/GenBank/DDBJ whole genome shotgun (WGS) entry which is preliminary data.</text>
</comment>
<name>A0ABQ0TY62_9BACL</name>
<evidence type="ECO:0000256" key="1">
    <source>
        <dbReference type="ARBA" id="ARBA00005086"/>
    </source>
</evidence>
<dbReference type="InterPro" id="IPR022694">
    <property type="entry name" value="3-OHacyl-CoA_DH"/>
</dbReference>
<evidence type="ECO:0000313" key="7">
    <source>
        <dbReference type="Proteomes" id="UP000319578"/>
    </source>
</evidence>
<sequence>MNRGENIMQEGLVEKVGVVGLGAQGWLIAFRCASAHKVTYVYDVSNDSLKKALNNIQHVFSTYVNKGLLTREQAEEKYQKIHVCSTLAECVVDADIVIEAVPENLALKQKIWQEIDVLAPQRTLLATNSSSMCSSKIGADVSRKDRMFNINLGAPDNMGPPELDPVEFMYNSETSENTKFIAKKFLHSLQCIIFETHKEIQGFSFNRVWRAVKKECLFLWANGYSSPEMIDRAWMLEFHTTFGPFALMDQVGLDVVRDIEQNYYFETGDESDKPPKELEQMVAKGHLGVKTGKGFYQYPNPVYKEAEWLSKKCY</sequence>
<dbReference type="Pfam" id="PF02737">
    <property type="entry name" value="3HCDH_N"/>
    <property type="match status" value="1"/>
</dbReference>
<protein>
    <recommendedName>
        <fullName evidence="8">3-hydroxybutyryl-CoA dehydrogenase</fullName>
    </recommendedName>
</protein>
<evidence type="ECO:0000256" key="2">
    <source>
        <dbReference type="ARBA" id="ARBA00009463"/>
    </source>
</evidence>
<dbReference type="PANTHER" id="PTHR48075">
    <property type="entry name" value="3-HYDROXYACYL-COA DEHYDROGENASE FAMILY PROTEIN"/>
    <property type="match status" value="1"/>
</dbReference>
<dbReference type="PIRSF" id="PIRSF000105">
    <property type="entry name" value="HCDH"/>
    <property type="match status" value="1"/>
</dbReference>
<dbReference type="InterPro" id="IPR008927">
    <property type="entry name" value="6-PGluconate_DH-like_C_sf"/>
</dbReference>
<accession>A0ABQ0TY62</accession>
<dbReference type="PANTHER" id="PTHR48075:SF3">
    <property type="entry name" value="3-HYDROXYACYL-COA DEHYDROGENASE"/>
    <property type="match status" value="1"/>
</dbReference>
<keyword evidence="3" id="KW-0560">Oxidoreductase</keyword>
<dbReference type="InterPro" id="IPR013328">
    <property type="entry name" value="6PGD_dom2"/>
</dbReference>
<dbReference type="SUPFAM" id="SSF51735">
    <property type="entry name" value="NAD(P)-binding Rossmann-fold domains"/>
    <property type="match status" value="1"/>
</dbReference>
<dbReference type="Proteomes" id="UP000319578">
    <property type="component" value="Unassembled WGS sequence"/>
</dbReference>
<reference evidence="6 7" key="1">
    <citation type="submission" date="2019-06" db="EMBL/GenBank/DDBJ databases">
        <title>Whole genome shotgun sequence of Brevibacillus reuszeri NBRC 15719.</title>
        <authorList>
            <person name="Hosoyama A."/>
            <person name="Uohara A."/>
            <person name="Ohji S."/>
            <person name="Ichikawa N."/>
        </authorList>
    </citation>
    <scope>NUCLEOTIDE SEQUENCE [LARGE SCALE GENOMIC DNA]</scope>
    <source>
        <strain evidence="6 7">NBRC 15719</strain>
    </source>
</reference>
<organism evidence="6 7">
    <name type="scientific">Brevibacillus reuszeri</name>
    <dbReference type="NCBI Taxonomy" id="54915"/>
    <lineage>
        <taxon>Bacteria</taxon>
        <taxon>Bacillati</taxon>
        <taxon>Bacillota</taxon>
        <taxon>Bacilli</taxon>
        <taxon>Bacillales</taxon>
        <taxon>Paenibacillaceae</taxon>
        <taxon>Brevibacillus</taxon>
    </lineage>
</organism>
<evidence type="ECO:0008006" key="8">
    <source>
        <dbReference type="Google" id="ProtNLM"/>
    </source>
</evidence>
<dbReference type="InterPro" id="IPR006176">
    <property type="entry name" value="3-OHacyl-CoA_DH_NAD-bd"/>
</dbReference>
<feature type="domain" description="3-hydroxyacyl-CoA dehydrogenase NAD binding" evidence="5">
    <location>
        <begin position="15"/>
        <end position="188"/>
    </location>
</feature>
<comment type="pathway">
    <text evidence="1">Lipid metabolism; butanoate metabolism.</text>
</comment>
<dbReference type="Gene3D" id="1.10.1040.10">
    <property type="entry name" value="N-(1-d-carboxylethyl)-l-norvaline Dehydrogenase, domain 2"/>
    <property type="match status" value="1"/>
</dbReference>
<evidence type="ECO:0000256" key="3">
    <source>
        <dbReference type="ARBA" id="ARBA00023002"/>
    </source>
</evidence>
<proteinExistence type="inferred from homology"/>
<dbReference type="RefSeq" id="WP_084765896.1">
    <property type="nucleotide sequence ID" value="NZ_BJON01000032.1"/>
</dbReference>
<comment type="similarity">
    <text evidence="2">Belongs to the 3-hydroxyacyl-CoA dehydrogenase family.</text>
</comment>
<dbReference type="EMBL" id="BJON01000032">
    <property type="protein sequence ID" value="GED72624.1"/>
    <property type="molecule type" value="Genomic_DNA"/>
</dbReference>
<dbReference type="Pfam" id="PF00725">
    <property type="entry name" value="3HCDH"/>
    <property type="match status" value="1"/>
</dbReference>
<feature type="domain" description="3-hydroxyacyl-CoA dehydrogenase C-terminal" evidence="4">
    <location>
        <begin position="202"/>
        <end position="298"/>
    </location>
</feature>
<dbReference type="Gene3D" id="3.40.50.720">
    <property type="entry name" value="NAD(P)-binding Rossmann-like Domain"/>
    <property type="match status" value="1"/>
</dbReference>
<dbReference type="SUPFAM" id="SSF48179">
    <property type="entry name" value="6-phosphogluconate dehydrogenase C-terminal domain-like"/>
    <property type="match status" value="1"/>
</dbReference>
<evidence type="ECO:0000313" key="6">
    <source>
        <dbReference type="EMBL" id="GED72624.1"/>
    </source>
</evidence>